<protein>
    <submittedName>
        <fullName evidence="2">CheR family methyltransferase</fullName>
    </submittedName>
</protein>
<dbReference type="SUPFAM" id="SSF47757">
    <property type="entry name" value="Chemotaxis receptor methyltransferase CheR, N-terminal domain"/>
    <property type="match status" value="1"/>
</dbReference>
<dbReference type="PANTHER" id="PTHR24422">
    <property type="entry name" value="CHEMOTAXIS PROTEIN METHYLTRANSFERASE"/>
    <property type="match status" value="1"/>
</dbReference>
<dbReference type="PRINTS" id="PR00996">
    <property type="entry name" value="CHERMTFRASE"/>
</dbReference>
<keyword evidence="2" id="KW-0489">Methyltransferase</keyword>
<feature type="domain" description="CheR-type methyltransferase" evidence="1">
    <location>
        <begin position="18"/>
        <end position="285"/>
    </location>
</feature>
<dbReference type="Gene3D" id="3.40.50.150">
    <property type="entry name" value="Vaccinia Virus protein VP39"/>
    <property type="match status" value="1"/>
</dbReference>
<dbReference type="Proteomes" id="UP001610063">
    <property type="component" value="Unassembled WGS sequence"/>
</dbReference>
<dbReference type="InterPro" id="IPR000780">
    <property type="entry name" value="CheR_MeTrfase"/>
</dbReference>
<dbReference type="InterPro" id="IPR050903">
    <property type="entry name" value="Bact_Chemotaxis_MeTrfase"/>
</dbReference>
<dbReference type="SMART" id="SM00138">
    <property type="entry name" value="MeTrc"/>
    <property type="match status" value="1"/>
</dbReference>
<reference evidence="2 3" key="1">
    <citation type="journal article" date="2013" name="Int. J. Syst. Evol. Microbiol.">
        <title>Marinoscillum luteum sp. nov., isolated from marine sediment.</title>
        <authorList>
            <person name="Cha I.T."/>
            <person name="Park S.J."/>
            <person name="Kim S.J."/>
            <person name="Kim J.G."/>
            <person name="Jung M.Y."/>
            <person name="Shin K.S."/>
            <person name="Kwon K.K."/>
            <person name="Yang S.H."/>
            <person name="Seo Y.S."/>
            <person name="Rhee S.K."/>
        </authorList>
    </citation>
    <scope>NUCLEOTIDE SEQUENCE [LARGE SCALE GENOMIC DNA]</scope>
    <source>
        <strain evidence="2 3">KCTC 23939</strain>
    </source>
</reference>
<dbReference type="RefSeq" id="WP_159584954.1">
    <property type="nucleotide sequence ID" value="NZ_JBIPKE010000017.1"/>
</dbReference>
<accession>A0ABW7N9P1</accession>
<name>A0ABW7N9P1_9BACT</name>
<organism evidence="2 3">
    <name type="scientific">Marinoscillum luteum</name>
    <dbReference type="NCBI Taxonomy" id="861051"/>
    <lineage>
        <taxon>Bacteria</taxon>
        <taxon>Pseudomonadati</taxon>
        <taxon>Bacteroidota</taxon>
        <taxon>Cytophagia</taxon>
        <taxon>Cytophagales</taxon>
        <taxon>Reichenbachiellaceae</taxon>
        <taxon>Marinoscillum</taxon>
    </lineage>
</organism>
<dbReference type="GO" id="GO:0008168">
    <property type="term" value="F:methyltransferase activity"/>
    <property type="evidence" value="ECO:0007669"/>
    <property type="project" value="UniProtKB-KW"/>
</dbReference>
<comment type="caution">
    <text evidence="2">The sequence shown here is derived from an EMBL/GenBank/DDBJ whole genome shotgun (WGS) entry which is preliminary data.</text>
</comment>
<dbReference type="Pfam" id="PF01739">
    <property type="entry name" value="CheR"/>
    <property type="match status" value="1"/>
</dbReference>
<evidence type="ECO:0000313" key="3">
    <source>
        <dbReference type="Proteomes" id="UP001610063"/>
    </source>
</evidence>
<dbReference type="InterPro" id="IPR022642">
    <property type="entry name" value="CheR_C"/>
</dbReference>
<keyword evidence="2" id="KW-0808">Transferase</keyword>
<dbReference type="PANTHER" id="PTHR24422:SF8">
    <property type="entry name" value="CHEMOTAXIS PROTEIN"/>
    <property type="match status" value="1"/>
</dbReference>
<evidence type="ECO:0000259" key="1">
    <source>
        <dbReference type="PROSITE" id="PS50123"/>
    </source>
</evidence>
<proteinExistence type="predicted"/>
<dbReference type="InterPro" id="IPR029063">
    <property type="entry name" value="SAM-dependent_MTases_sf"/>
</dbReference>
<dbReference type="EMBL" id="JBIPKE010000017">
    <property type="protein sequence ID" value="MFH6984281.1"/>
    <property type="molecule type" value="Genomic_DNA"/>
</dbReference>
<dbReference type="Pfam" id="PF03705">
    <property type="entry name" value="CheR_N"/>
    <property type="match status" value="1"/>
</dbReference>
<evidence type="ECO:0000313" key="2">
    <source>
        <dbReference type="EMBL" id="MFH6984281.1"/>
    </source>
</evidence>
<dbReference type="GO" id="GO:0032259">
    <property type="term" value="P:methylation"/>
    <property type="evidence" value="ECO:0007669"/>
    <property type="project" value="UniProtKB-KW"/>
</dbReference>
<keyword evidence="3" id="KW-1185">Reference proteome</keyword>
<dbReference type="CDD" id="cd02440">
    <property type="entry name" value="AdoMet_MTases"/>
    <property type="match status" value="1"/>
</dbReference>
<sequence>MKESVSIFSGEAKPLELITDEEMNALMVAIKNRYGLDFTNYEKASLKRGVNRLMMKHHMDSSLDLWGRILKDHDFFMSAIDDLLVNLTELFRNPDVWIKLRDEILERFKGESLKIWHAGCSTGEEVYTMAIVLEEKGLLGRTKIAASDLSTKALKKAKDGEYSLEVIKPYLTPFLKFFPDRKLEDYFEFHDKHAAIKPHYKRSVTFERHNLVHDPVTGEYDIIFCRNVMIYFDEQLKLKVLNLFYKSLKPNGYLIIGYYDIMPDAGKLLFQVEDIRTRVYRKKEEKGSTQKPKFEKR</sequence>
<dbReference type="InterPro" id="IPR022641">
    <property type="entry name" value="CheR_N"/>
</dbReference>
<dbReference type="PROSITE" id="PS50123">
    <property type="entry name" value="CHER"/>
    <property type="match status" value="1"/>
</dbReference>
<dbReference type="SUPFAM" id="SSF53335">
    <property type="entry name" value="S-adenosyl-L-methionine-dependent methyltransferases"/>
    <property type="match status" value="1"/>
</dbReference>
<gene>
    <name evidence="2" type="ORF">ACHKAR_12580</name>
</gene>